<evidence type="ECO:0000313" key="6">
    <source>
        <dbReference type="EMBL" id="KAF0882289.1"/>
    </source>
</evidence>
<feature type="coiled-coil region" evidence="4">
    <location>
        <begin position="90"/>
        <end position="117"/>
    </location>
</feature>
<sequence length="280" mass="31054">LCLVPPSEMGAQASCKVLLCPLCKEKGHTGPVTAPVPLGTLEEMHCEEHGEKVCFFCGHDAELLCMRCREGPSHHTHTVGFLHGAGQPSQDSLRTQLEALRVEREETEDIKSQEDQKLQMLLAHMESKKQLVAAVFEKLQQELREQRGLLLARLSALEVQICKEREEYISKFSEEVARCGAEAEELEKCQQPASVLLQVRGSPPSASCEKKTFVSPETISPALVEKIREVHRKILPLPGMLRTFSESLVHHLETDSGKQLEVLGAFLSSTHSTRGSKQGD</sequence>
<dbReference type="EMBL" id="VOAJ01002539">
    <property type="protein sequence ID" value="KAF0882289.1"/>
    <property type="molecule type" value="Genomic_DNA"/>
</dbReference>
<evidence type="ECO:0000313" key="7">
    <source>
        <dbReference type="Proteomes" id="UP000475037"/>
    </source>
</evidence>
<comment type="caution">
    <text evidence="6">The sequence shown here is derived from an EMBL/GenBank/DDBJ whole genome shotgun (WGS) entry which is preliminary data.</text>
</comment>
<dbReference type="PROSITE" id="PS50119">
    <property type="entry name" value="ZF_BBOX"/>
    <property type="match status" value="1"/>
</dbReference>
<feature type="non-terminal residue" evidence="6">
    <location>
        <position position="280"/>
    </location>
</feature>
<organism evidence="6 7">
    <name type="scientific">Crocuta crocuta</name>
    <name type="common">Spotted hyena</name>
    <dbReference type="NCBI Taxonomy" id="9678"/>
    <lineage>
        <taxon>Eukaryota</taxon>
        <taxon>Metazoa</taxon>
        <taxon>Chordata</taxon>
        <taxon>Craniata</taxon>
        <taxon>Vertebrata</taxon>
        <taxon>Euteleostomi</taxon>
        <taxon>Mammalia</taxon>
        <taxon>Eutheria</taxon>
        <taxon>Laurasiatheria</taxon>
        <taxon>Carnivora</taxon>
        <taxon>Feliformia</taxon>
        <taxon>Hyaenidae</taxon>
        <taxon>Crocuta</taxon>
    </lineage>
</organism>
<keyword evidence="4" id="KW-0175">Coiled coil</keyword>
<feature type="non-terminal residue" evidence="6">
    <location>
        <position position="1"/>
    </location>
</feature>
<dbReference type="SUPFAM" id="SSF57845">
    <property type="entry name" value="B-box zinc-binding domain"/>
    <property type="match status" value="1"/>
</dbReference>
<evidence type="ECO:0000256" key="1">
    <source>
        <dbReference type="ARBA" id="ARBA00022771"/>
    </source>
</evidence>
<dbReference type="Gene3D" id="3.30.160.60">
    <property type="entry name" value="Classic Zinc Finger"/>
    <property type="match status" value="1"/>
</dbReference>
<keyword evidence="2" id="KW-0862">Zinc</keyword>
<protein>
    <submittedName>
        <fullName evidence="6">TRI15 protein</fullName>
    </submittedName>
</protein>
<dbReference type="InterPro" id="IPR000315">
    <property type="entry name" value="Znf_B-box"/>
</dbReference>
<dbReference type="InterPro" id="IPR050143">
    <property type="entry name" value="TRIM/RBCC"/>
</dbReference>
<name>A0A6G1B2N0_CROCR</name>
<evidence type="ECO:0000259" key="5">
    <source>
        <dbReference type="PROSITE" id="PS50119"/>
    </source>
</evidence>
<keyword evidence="1 3" id="KW-0479">Metal-binding</keyword>
<keyword evidence="7" id="KW-1185">Reference proteome</keyword>
<feature type="domain" description="B box-type" evidence="5">
    <location>
        <begin position="41"/>
        <end position="82"/>
    </location>
</feature>
<evidence type="ECO:0000256" key="4">
    <source>
        <dbReference type="SAM" id="Coils"/>
    </source>
</evidence>
<gene>
    <name evidence="6" type="primary">Trim15_0</name>
    <name evidence="6" type="ORF">FOF47_R10908</name>
</gene>
<accession>A0A6G1B2N0</accession>
<dbReference type="AlphaFoldDB" id="A0A6G1B2N0"/>
<proteinExistence type="predicted"/>
<evidence type="ECO:0000256" key="2">
    <source>
        <dbReference type="ARBA" id="ARBA00022833"/>
    </source>
</evidence>
<keyword evidence="1 3" id="KW-0863">Zinc-finger</keyword>
<dbReference type="Proteomes" id="UP000475037">
    <property type="component" value="Unassembled WGS sequence"/>
</dbReference>
<dbReference type="PANTHER" id="PTHR24103">
    <property type="entry name" value="E3 UBIQUITIN-PROTEIN LIGASE TRIM"/>
    <property type="match status" value="1"/>
</dbReference>
<evidence type="ECO:0000256" key="3">
    <source>
        <dbReference type="PROSITE-ProRule" id="PRU00024"/>
    </source>
</evidence>
<reference evidence="6 7" key="1">
    <citation type="submission" date="2019-11" db="EMBL/GenBank/DDBJ databases">
        <authorList>
            <person name="Yang C."/>
            <person name="Li F."/>
        </authorList>
    </citation>
    <scope>NUCLEOTIDE SEQUENCE [LARGE SCALE GENOMIC DNA]</scope>
    <source>
        <strain evidence="6">KB4526</strain>
        <tissue evidence="6">Muscle</tissue>
    </source>
</reference>
<dbReference type="GO" id="GO:0008270">
    <property type="term" value="F:zinc ion binding"/>
    <property type="evidence" value="ECO:0007669"/>
    <property type="project" value="UniProtKB-KW"/>
</dbReference>